<dbReference type="RefSeq" id="WP_283734310.1">
    <property type="nucleotide sequence ID" value="NZ_CP125968.1"/>
</dbReference>
<proteinExistence type="predicted"/>
<dbReference type="EMBL" id="JAUBDJ010000015">
    <property type="protein sequence ID" value="MDW0118607.1"/>
    <property type="molecule type" value="Genomic_DNA"/>
</dbReference>
<evidence type="ECO:0000313" key="1">
    <source>
        <dbReference type="EMBL" id="MDW0118607.1"/>
    </source>
</evidence>
<dbReference type="Proteomes" id="UP001271648">
    <property type="component" value="Unassembled WGS sequence"/>
</dbReference>
<dbReference type="AlphaFoldDB" id="A0AAW9AB15"/>
<name>A0AAW9AB15_9BACL</name>
<comment type="caution">
    <text evidence="1">The sequence shown here is derived from an EMBL/GenBank/DDBJ whole genome shotgun (WGS) entry which is preliminary data.</text>
</comment>
<evidence type="ECO:0000313" key="2">
    <source>
        <dbReference type="Proteomes" id="UP001271648"/>
    </source>
</evidence>
<keyword evidence="2" id="KW-1185">Reference proteome</keyword>
<reference evidence="1 2" key="1">
    <citation type="submission" date="2023-06" db="EMBL/GenBank/DDBJ databases">
        <title>Sporosarcina sp. nov., isolated from Korean traditional fermented seafood 'Jeotgal'.</title>
        <authorList>
            <person name="Yang A.I."/>
            <person name="Shin N.-R."/>
        </authorList>
    </citation>
    <scope>NUCLEOTIDE SEQUENCE [LARGE SCALE GENOMIC DNA]</scope>
    <source>
        <strain evidence="1 2">KCTC43456</strain>
    </source>
</reference>
<organism evidence="1 2">
    <name type="scientific">Sporosarcina thermotolerans</name>
    <dbReference type="NCBI Taxonomy" id="633404"/>
    <lineage>
        <taxon>Bacteria</taxon>
        <taxon>Bacillati</taxon>
        <taxon>Bacillota</taxon>
        <taxon>Bacilli</taxon>
        <taxon>Bacillales</taxon>
        <taxon>Caryophanaceae</taxon>
        <taxon>Sporosarcina</taxon>
    </lineage>
</organism>
<gene>
    <name evidence="1" type="ORF">QTL97_16905</name>
</gene>
<sequence>MLEVLAAAKFHEKTVKDLEAVRGEMAAKRGGFEERITWWK</sequence>
<protein>
    <submittedName>
        <fullName evidence="1">Uncharacterized protein</fullName>
    </submittedName>
</protein>
<accession>A0AAW9AB15</accession>